<dbReference type="SUPFAM" id="SSF51905">
    <property type="entry name" value="FAD/NAD(P)-binding domain"/>
    <property type="match status" value="1"/>
</dbReference>
<evidence type="ECO:0000259" key="5">
    <source>
        <dbReference type="Pfam" id="PF22780"/>
    </source>
</evidence>
<comment type="cofactor">
    <cofactor evidence="1">
        <name>FAD</name>
        <dbReference type="ChEBI" id="CHEBI:57692"/>
    </cofactor>
</comment>
<dbReference type="PANTHER" id="PTHR42887">
    <property type="entry name" value="OS12G0638800 PROTEIN"/>
    <property type="match status" value="1"/>
</dbReference>
<dbReference type="SUPFAM" id="SSF160996">
    <property type="entry name" value="HI0933 insert domain-like"/>
    <property type="match status" value="1"/>
</dbReference>
<name>A0A2I2M8M8_9FLAO</name>
<keyword evidence="2" id="KW-0285">Flavoprotein</keyword>
<feature type="domain" description="RsdA/BaiN/AoA(So)-like insert" evidence="5">
    <location>
        <begin position="188"/>
        <end position="349"/>
    </location>
</feature>
<dbReference type="InterPro" id="IPR036188">
    <property type="entry name" value="FAD/NAD-bd_sf"/>
</dbReference>
<dbReference type="PRINTS" id="PR00368">
    <property type="entry name" value="FADPNR"/>
</dbReference>
<dbReference type="Gene3D" id="1.10.8.260">
    <property type="entry name" value="HI0933 insert domain-like"/>
    <property type="match status" value="1"/>
</dbReference>
<dbReference type="EMBL" id="OENE01000015">
    <property type="protein sequence ID" value="SOU88895.1"/>
    <property type="molecule type" value="Genomic_DNA"/>
</dbReference>
<reference evidence="6 7" key="1">
    <citation type="submission" date="2017-11" db="EMBL/GenBank/DDBJ databases">
        <authorList>
            <person name="Duchaud E."/>
        </authorList>
    </citation>
    <scope>NUCLEOTIDE SEQUENCE [LARGE SCALE GENOMIC DNA]</scope>
    <source>
        <strain evidence="6 7">TNO010</strain>
    </source>
</reference>
<dbReference type="InterPro" id="IPR055178">
    <property type="entry name" value="RsdA/BaiN/AoA(So)-like_dom"/>
</dbReference>
<dbReference type="InterPro" id="IPR057661">
    <property type="entry name" value="RsdA/BaiN/AoA(So)_Rossmann"/>
</dbReference>
<sequence>MKKVIIIGGGAAGHFTAINAKEQNPDLDITILEKGKEVLQKVKISGGGRCNVTHACFEPKELVKFYPRGEKELLGPFHQFMTGDTFQWFDDRGVPLKIEDDNRVFPEENTSQAIIDCFQNSIDKLGIKVLKNHGVNSVEKQTEQEGGKWLINTKEQQFEADYLVIAAGSSKKVWDLCKTLEHTVVEPVPSLFTFNIKDKRIIDLGGISVPNADVKLVGTNLENSGPLLITHWGLSGPAILKLSAFGARILADKNYQYNVLVNWLGQDFEDVLDELSALKSSQARKQIHLKSPFADIPRRLWERFVSASEVKTTQNWGDLSNKQLENLATQLTKGLFNANGRTTFKDEFVTAGGVDLKEINFKRFESKLHKNLFMVGEVLNIDAVTGGFNFQNAWTGAYICAKSIAE</sequence>
<evidence type="ECO:0000313" key="6">
    <source>
        <dbReference type="EMBL" id="SOU88895.1"/>
    </source>
</evidence>
<protein>
    <submittedName>
        <fullName evidence="6">Flavoprotein</fullName>
    </submittedName>
</protein>
<feature type="domain" description="RsdA/BaiN/AoA(So)-like Rossmann fold-like" evidence="4">
    <location>
        <begin position="3"/>
        <end position="402"/>
    </location>
</feature>
<dbReference type="Gene3D" id="3.50.50.60">
    <property type="entry name" value="FAD/NAD(P)-binding domain"/>
    <property type="match status" value="1"/>
</dbReference>
<accession>A0A2I2M8M8</accession>
<dbReference type="InterPro" id="IPR023166">
    <property type="entry name" value="BaiN-like_dom_sf"/>
</dbReference>
<dbReference type="Gene3D" id="2.40.30.10">
    <property type="entry name" value="Translation factors"/>
    <property type="match status" value="1"/>
</dbReference>
<evidence type="ECO:0000259" key="4">
    <source>
        <dbReference type="Pfam" id="PF03486"/>
    </source>
</evidence>
<dbReference type="Proteomes" id="UP000490060">
    <property type="component" value="Unassembled WGS sequence"/>
</dbReference>
<gene>
    <name evidence="6" type="ORF">TNO010_220340</name>
</gene>
<evidence type="ECO:0000313" key="7">
    <source>
        <dbReference type="Proteomes" id="UP000490060"/>
    </source>
</evidence>
<dbReference type="AlphaFoldDB" id="A0A2I2M8M8"/>
<organism evidence="6 7">
    <name type="scientific">Tenacibaculum finnmarkense genomovar ulcerans</name>
    <dbReference type="NCBI Taxonomy" id="2781388"/>
    <lineage>
        <taxon>Bacteria</taxon>
        <taxon>Pseudomonadati</taxon>
        <taxon>Bacteroidota</taxon>
        <taxon>Flavobacteriia</taxon>
        <taxon>Flavobacteriales</taxon>
        <taxon>Flavobacteriaceae</taxon>
        <taxon>Tenacibaculum</taxon>
        <taxon>Tenacibaculum finnmarkense</taxon>
    </lineage>
</organism>
<evidence type="ECO:0000256" key="3">
    <source>
        <dbReference type="ARBA" id="ARBA00022827"/>
    </source>
</evidence>
<keyword evidence="3" id="KW-0274">FAD</keyword>
<dbReference type="Pfam" id="PF03486">
    <property type="entry name" value="HI0933_like"/>
    <property type="match status" value="1"/>
</dbReference>
<dbReference type="InterPro" id="IPR004792">
    <property type="entry name" value="BaiN-like"/>
</dbReference>
<evidence type="ECO:0000256" key="2">
    <source>
        <dbReference type="ARBA" id="ARBA00022630"/>
    </source>
</evidence>
<dbReference type="PANTHER" id="PTHR42887:SF2">
    <property type="entry name" value="OS12G0638800 PROTEIN"/>
    <property type="match status" value="1"/>
</dbReference>
<dbReference type="RefSeq" id="WP_172505390.1">
    <property type="nucleotide sequence ID" value="NZ_JAJHTM010000001.1"/>
</dbReference>
<proteinExistence type="predicted"/>
<dbReference type="Pfam" id="PF22780">
    <property type="entry name" value="HI0933_like_1st"/>
    <property type="match status" value="1"/>
</dbReference>
<evidence type="ECO:0000256" key="1">
    <source>
        <dbReference type="ARBA" id="ARBA00001974"/>
    </source>
</evidence>
<dbReference type="NCBIfam" id="TIGR00275">
    <property type="entry name" value="aminoacetone oxidase family FAD-binding enzyme"/>
    <property type="match status" value="1"/>
</dbReference>